<dbReference type="Gene3D" id="3.40.50.620">
    <property type="entry name" value="HUPs"/>
    <property type="match status" value="1"/>
</dbReference>
<dbReference type="InterPro" id="IPR001308">
    <property type="entry name" value="ETF_a/FixB"/>
</dbReference>
<evidence type="ECO:0000256" key="2">
    <source>
        <dbReference type="ARBA" id="ARBA00022448"/>
    </source>
</evidence>
<dbReference type="PANTHER" id="PTHR43153:SF1">
    <property type="entry name" value="ELECTRON TRANSFER FLAVOPROTEIN SUBUNIT ALPHA, MITOCHONDRIAL"/>
    <property type="match status" value="1"/>
</dbReference>
<dbReference type="InterPro" id="IPR014729">
    <property type="entry name" value="Rossmann-like_a/b/a_fold"/>
</dbReference>
<dbReference type="SMART" id="SM00893">
    <property type="entry name" value="ETF"/>
    <property type="match status" value="1"/>
</dbReference>
<keyword evidence="8" id="KW-1185">Reference proteome</keyword>
<dbReference type="SUPFAM" id="SSF52402">
    <property type="entry name" value="Adenine nucleotide alpha hydrolases-like"/>
    <property type="match status" value="1"/>
</dbReference>
<accession>A0ABM8QAF1</accession>
<keyword evidence="4" id="KW-0274">FAD</keyword>
<dbReference type="InterPro" id="IPR029035">
    <property type="entry name" value="DHS-like_NAD/FAD-binding_dom"/>
</dbReference>
<keyword evidence="5" id="KW-0249">Electron transport</keyword>
<dbReference type="PROSITE" id="PS00696">
    <property type="entry name" value="ETF_ALPHA"/>
    <property type="match status" value="1"/>
</dbReference>
<evidence type="ECO:0000313" key="8">
    <source>
        <dbReference type="Proteomes" id="UP000789803"/>
    </source>
</evidence>
<dbReference type="InterPro" id="IPR018206">
    <property type="entry name" value="ETF_asu_C_CS"/>
</dbReference>
<organism evidence="7 8">
    <name type="scientific">Campylobacter majalis</name>
    <dbReference type="NCBI Taxonomy" id="2790656"/>
    <lineage>
        <taxon>Bacteria</taxon>
        <taxon>Pseudomonadati</taxon>
        <taxon>Campylobacterota</taxon>
        <taxon>Epsilonproteobacteria</taxon>
        <taxon>Campylobacterales</taxon>
        <taxon>Campylobacteraceae</taxon>
        <taxon>Campylobacter</taxon>
    </lineage>
</organism>
<keyword evidence="2" id="KW-0813">Transport</keyword>
<dbReference type="SUPFAM" id="SSF52467">
    <property type="entry name" value="DHS-like NAD/FAD-binding domain"/>
    <property type="match status" value="1"/>
</dbReference>
<protein>
    <submittedName>
        <fullName evidence="7">Protein FixB</fullName>
    </submittedName>
</protein>
<dbReference type="Pfam" id="PF01012">
    <property type="entry name" value="ETF"/>
    <property type="match status" value="1"/>
</dbReference>
<dbReference type="EMBL" id="CAJHOF010000025">
    <property type="protein sequence ID" value="CAD7289753.1"/>
    <property type="molecule type" value="Genomic_DNA"/>
</dbReference>
<name>A0ABM8QAF1_9BACT</name>
<evidence type="ECO:0000256" key="4">
    <source>
        <dbReference type="ARBA" id="ARBA00022827"/>
    </source>
</evidence>
<dbReference type="InterPro" id="IPR014731">
    <property type="entry name" value="ETF_asu_C"/>
</dbReference>
<dbReference type="Gene3D" id="3.40.50.1220">
    <property type="entry name" value="TPP-binding domain"/>
    <property type="match status" value="1"/>
</dbReference>
<dbReference type="PANTHER" id="PTHR43153">
    <property type="entry name" value="ELECTRON TRANSFER FLAVOPROTEIN ALPHA"/>
    <property type="match status" value="1"/>
</dbReference>
<dbReference type="InterPro" id="IPR014730">
    <property type="entry name" value="ETF_a/b_N"/>
</dbReference>
<evidence type="ECO:0000313" key="7">
    <source>
        <dbReference type="EMBL" id="CAD7289753.1"/>
    </source>
</evidence>
<evidence type="ECO:0000256" key="1">
    <source>
        <dbReference type="ARBA" id="ARBA00005817"/>
    </source>
</evidence>
<evidence type="ECO:0000259" key="6">
    <source>
        <dbReference type="SMART" id="SM00893"/>
    </source>
</evidence>
<dbReference type="Proteomes" id="UP000789803">
    <property type="component" value="Unassembled WGS sequence"/>
</dbReference>
<feature type="domain" description="Electron transfer flavoprotein alpha/beta-subunit N-terminal" evidence="6">
    <location>
        <begin position="5"/>
        <end position="155"/>
    </location>
</feature>
<sequence length="295" mass="31676">MSKINNVYAVGSCAEILGGAIELGDSVFAFVKNADEAKSAFSLGAGEVFVYENFDDVVKFLQDKDGLVLLPNSKQSKLFAASLGAKLDCGVCTEVFGVEISGTAVKCQKMVYGGLAVATEKINSKLAVVVVNSGTFAPANQTCDSFKEAQILATTQNQSIKILQKLPKKQSNVDLNKAKKIVAIGRGVAKFEDMQMIKEFCTLIGAELGCTRPIAESEKWMEHERYIGISSVMAKPEIYIAIGVSGQIQHMVGVKDASKIIAINKDKNAPIFSYADCGIVGDLYKVLPEVIKSLK</sequence>
<comment type="similarity">
    <text evidence="1">Belongs to the ETF alpha-subunit/FixB family.</text>
</comment>
<dbReference type="Pfam" id="PF00766">
    <property type="entry name" value="ETF_alpha"/>
    <property type="match status" value="1"/>
</dbReference>
<dbReference type="RefSeq" id="WP_229933601.1">
    <property type="nucleotide sequence ID" value="NZ_CAJHOF010000025.1"/>
</dbReference>
<evidence type="ECO:0000256" key="5">
    <source>
        <dbReference type="ARBA" id="ARBA00022982"/>
    </source>
</evidence>
<dbReference type="PIRSF" id="PIRSF000089">
    <property type="entry name" value="Electra_flavoP_a"/>
    <property type="match status" value="1"/>
</dbReference>
<comment type="caution">
    <text evidence="7">The sequence shown here is derived from an EMBL/GenBank/DDBJ whole genome shotgun (WGS) entry which is preliminary data.</text>
</comment>
<keyword evidence="3" id="KW-0285">Flavoprotein</keyword>
<proteinExistence type="inferred from homology"/>
<reference evidence="7 8" key="1">
    <citation type="submission" date="2020-11" db="EMBL/GenBank/DDBJ databases">
        <authorList>
            <person name="Peeters C."/>
        </authorList>
    </citation>
    <scope>NUCLEOTIDE SEQUENCE [LARGE SCALE GENOMIC DNA]</scope>
    <source>
        <strain evidence="7 8">LMG 7974</strain>
    </source>
</reference>
<gene>
    <name evidence="7" type="primary">fixB</name>
    <name evidence="7" type="ORF">LMG7974_01831</name>
</gene>
<evidence type="ECO:0000256" key="3">
    <source>
        <dbReference type="ARBA" id="ARBA00022630"/>
    </source>
</evidence>